<organism evidence="2 3">
    <name type="scientific">Sphingorhabdus wooponensis</name>
    <dbReference type="NCBI Taxonomy" id="940136"/>
    <lineage>
        <taxon>Bacteria</taxon>
        <taxon>Pseudomonadati</taxon>
        <taxon>Pseudomonadota</taxon>
        <taxon>Alphaproteobacteria</taxon>
        <taxon>Sphingomonadales</taxon>
        <taxon>Sphingomonadaceae</taxon>
        <taxon>Sphingorhabdus</taxon>
    </lineage>
</organism>
<evidence type="ECO:0000313" key="2">
    <source>
        <dbReference type="EMBL" id="RRQ52837.1"/>
    </source>
</evidence>
<dbReference type="InterPro" id="IPR045599">
    <property type="entry name" value="DUF6456"/>
</dbReference>
<protein>
    <recommendedName>
        <fullName evidence="1">DUF6456 domain-containing protein</fullName>
    </recommendedName>
</protein>
<evidence type="ECO:0000313" key="3">
    <source>
        <dbReference type="Proteomes" id="UP000268553"/>
    </source>
</evidence>
<dbReference type="AlphaFoldDB" id="A0A3R8RUG7"/>
<accession>A0A3R8RUG7</accession>
<evidence type="ECO:0000259" key="1">
    <source>
        <dbReference type="Pfam" id="PF20057"/>
    </source>
</evidence>
<name>A0A3R8RUG7_9SPHN</name>
<reference evidence="2 3" key="1">
    <citation type="submission" date="2018-12" db="EMBL/GenBank/DDBJ databases">
        <authorList>
            <person name="Kim S.-J."/>
            <person name="Jung G.-Y."/>
        </authorList>
    </citation>
    <scope>NUCLEOTIDE SEQUENCE [LARGE SCALE GENOMIC DNA]</scope>
    <source>
        <strain evidence="2 3">03SU3-P</strain>
    </source>
</reference>
<dbReference type="Proteomes" id="UP000268553">
    <property type="component" value="Unassembled WGS sequence"/>
</dbReference>
<keyword evidence="3" id="KW-1185">Reference proteome</keyword>
<sequence length="150" mass="16769">MLVEHPVAESRTTQRTVTINLSESPLSWLHARGHLSNRQMLAGETLRGDYETAALGPHVTMSWENIPRSRQKRSAPSGLHRTERMMQAKRRFDGALSALGPDLSDIAWRVICVGESVPAAEREMSWPVRSGKLVLKIALDRLAAFYRIPG</sequence>
<dbReference type="OrthoDB" id="7476630at2"/>
<gene>
    <name evidence="2" type="ORF">D7D48_02855</name>
</gene>
<dbReference type="EMBL" id="RWJI01000001">
    <property type="protein sequence ID" value="RRQ52837.1"/>
    <property type="molecule type" value="Genomic_DNA"/>
</dbReference>
<comment type="caution">
    <text evidence="2">The sequence shown here is derived from an EMBL/GenBank/DDBJ whole genome shotgun (WGS) entry which is preliminary data.</text>
</comment>
<proteinExistence type="predicted"/>
<feature type="domain" description="DUF6456" evidence="1">
    <location>
        <begin position="18"/>
        <end position="147"/>
    </location>
</feature>
<dbReference type="Pfam" id="PF20057">
    <property type="entry name" value="DUF6456"/>
    <property type="match status" value="1"/>
</dbReference>